<dbReference type="Gene3D" id="1.10.10.10">
    <property type="entry name" value="Winged helix-like DNA-binding domain superfamily/Winged helix DNA-binding domain"/>
    <property type="match status" value="1"/>
</dbReference>
<reference evidence="7" key="1">
    <citation type="submission" date="2021-04" db="EMBL/GenBank/DDBJ databases">
        <title>Draft genome sequence of Xylanibacillus composti strain K13.</title>
        <authorList>
            <person name="Uke A."/>
            <person name="Chhe C."/>
            <person name="Baramee S."/>
            <person name="Kosugi A."/>
        </authorList>
    </citation>
    <scope>NUCLEOTIDE SEQUENCE</scope>
    <source>
        <strain evidence="7">K13</strain>
    </source>
</reference>
<keyword evidence="4" id="KW-0804">Transcription</keyword>
<dbReference type="Pfam" id="PF13545">
    <property type="entry name" value="HTH_Crp_2"/>
    <property type="match status" value="1"/>
</dbReference>
<dbReference type="InterPro" id="IPR036388">
    <property type="entry name" value="WH-like_DNA-bd_sf"/>
</dbReference>
<dbReference type="PROSITE" id="PS51063">
    <property type="entry name" value="HTH_CRP_2"/>
    <property type="match status" value="1"/>
</dbReference>
<dbReference type="PANTHER" id="PTHR24567:SF74">
    <property type="entry name" value="HTH-TYPE TRANSCRIPTIONAL REGULATOR ARCR"/>
    <property type="match status" value="1"/>
</dbReference>
<organism evidence="7 8">
    <name type="scientific">Xylanibacillus composti</name>
    <dbReference type="NCBI Taxonomy" id="1572762"/>
    <lineage>
        <taxon>Bacteria</taxon>
        <taxon>Bacillati</taxon>
        <taxon>Bacillota</taxon>
        <taxon>Bacilli</taxon>
        <taxon>Bacillales</taxon>
        <taxon>Paenibacillaceae</taxon>
        <taxon>Xylanibacillus</taxon>
    </lineage>
</organism>
<evidence type="ECO:0000256" key="3">
    <source>
        <dbReference type="ARBA" id="ARBA00023159"/>
    </source>
</evidence>
<keyword evidence="1" id="KW-0805">Transcription regulation</keyword>
<evidence type="ECO:0000256" key="4">
    <source>
        <dbReference type="ARBA" id="ARBA00023163"/>
    </source>
</evidence>
<feature type="domain" description="Cyclic nucleotide-binding" evidence="5">
    <location>
        <begin position="20"/>
        <end position="123"/>
    </location>
</feature>
<protein>
    <submittedName>
        <fullName evidence="7">Anaerobic regulatory protein</fullName>
    </submittedName>
</protein>
<dbReference type="InterPro" id="IPR018490">
    <property type="entry name" value="cNMP-bd_dom_sf"/>
</dbReference>
<evidence type="ECO:0000259" key="6">
    <source>
        <dbReference type="PROSITE" id="PS51063"/>
    </source>
</evidence>
<dbReference type="GO" id="GO:0003677">
    <property type="term" value="F:DNA binding"/>
    <property type="evidence" value="ECO:0007669"/>
    <property type="project" value="UniProtKB-KW"/>
</dbReference>
<feature type="domain" description="HTH crp-type" evidence="6">
    <location>
        <begin position="154"/>
        <end position="228"/>
    </location>
</feature>
<dbReference type="CDD" id="cd00038">
    <property type="entry name" value="CAP_ED"/>
    <property type="match status" value="1"/>
</dbReference>
<evidence type="ECO:0000259" key="5">
    <source>
        <dbReference type="PROSITE" id="PS50042"/>
    </source>
</evidence>
<dbReference type="AlphaFoldDB" id="A0A8J4H258"/>
<dbReference type="PROSITE" id="PS50042">
    <property type="entry name" value="CNMP_BINDING_3"/>
    <property type="match status" value="1"/>
</dbReference>
<evidence type="ECO:0000313" key="8">
    <source>
        <dbReference type="Proteomes" id="UP000677918"/>
    </source>
</evidence>
<evidence type="ECO:0000313" key="7">
    <source>
        <dbReference type="EMBL" id="GIQ69524.1"/>
    </source>
</evidence>
<dbReference type="GO" id="GO:0003700">
    <property type="term" value="F:DNA-binding transcription factor activity"/>
    <property type="evidence" value="ECO:0007669"/>
    <property type="project" value="TreeGrafter"/>
</dbReference>
<dbReference type="PANTHER" id="PTHR24567">
    <property type="entry name" value="CRP FAMILY TRANSCRIPTIONAL REGULATORY PROTEIN"/>
    <property type="match status" value="1"/>
</dbReference>
<keyword evidence="2" id="KW-0238">DNA-binding</keyword>
<dbReference type="SUPFAM" id="SSF51206">
    <property type="entry name" value="cAMP-binding domain-like"/>
    <property type="match status" value="1"/>
</dbReference>
<dbReference type="Pfam" id="PF00027">
    <property type="entry name" value="cNMP_binding"/>
    <property type="match status" value="1"/>
</dbReference>
<name>A0A8J4H258_9BACL</name>
<dbReference type="SUPFAM" id="SSF46785">
    <property type="entry name" value="Winged helix' DNA-binding domain"/>
    <property type="match status" value="1"/>
</dbReference>
<gene>
    <name evidence="7" type="primary">fnr</name>
    <name evidence="7" type="ORF">XYCOK13_23480</name>
</gene>
<evidence type="ECO:0000256" key="2">
    <source>
        <dbReference type="ARBA" id="ARBA00023125"/>
    </source>
</evidence>
<dbReference type="PRINTS" id="PR00034">
    <property type="entry name" value="HTHCRP"/>
</dbReference>
<evidence type="ECO:0000256" key="1">
    <source>
        <dbReference type="ARBA" id="ARBA00023015"/>
    </source>
</evidence>
<dbReference type="InterPro" id="IPR050397">
    <property type="entry name" value="Env_Response_Regulators"/>
</dbReference>
<dbReference type="GO" id="GO:0005829">
    <property type="term" value="C:cytosol"/>
    <property type="evidence" value="ECO:0007669"/>
    <property type="project" value="TreeGrafter"/>
</dbReference>
<comment type="caution">
    <text evidence="7">The sequence shown here is derived from an EMBL/GenBank/DDBJ whole genome shotgun (WGS) entry which is preliminary data.</text>
</comment>
<sequence>MEFRSRGVTHMALATNNLGIARFLSDDNMEMLRGIMYTKQAEKGTYLYWEGDSADKLYYIIKGRVRLTKTMDTGKSFTLYLYQDGDLFGQLDPFQDSLHDFSAEVIEDSRIGMIQRKDLEVLLWQHGDLAIQFMKWMGLTHRVTQSKFRDLMMFGKTGALCSLLIRLSNTYGVPQEGSEIWIDLKINNTEMAEMIGTARESVNRILTDLRKADVIDYVDGHLVIKDLSYLRDVCHCEQCPMEVCRM</sequence>
<dbReference type="InterPro" id="IPR036390">
    <property type="entry name" value="WH_DNA-bd_sf"/>
</dbReference>
<dbReference type="EMBL" id="BOVK01000029">
    <property type="protein sequence ID" value="GIQ69524.1"/>
    <property type="molecule type" value="Genomic_DNA"/>
</dbReference>
<dbReference type="InterPro" id="IPR012318">
    <property type="entry name" value="HTH_CRP"/>
</dbReference>
<dbReference type="Gene3D" id="2.60.120.10">
    <property type="entry name" value="Jelly Rolls"/>
    <property type="match status" value="1"/>
</dbReference>
<accession>A0A8J4H258</accession>
<keyword evidence="3" id="KW-0010">Activator</keyword>
<proteinExistence type="predicted"/>
<dbReference type="Proteomes" id="UP000677918">
    <property type="component" value="Unassembled WGS sequence"/>
</dbReference>
<dbReference type="SMART" id="SM00419">
    <property type="entry name" value="HTH_CRP"/>
    <property type="match status" value="1"/>
</dbReference>
<dbReference type="SMART" id="SM00100">
    <property type="entry name" value="cNMP"/>
    <property type="match status" value="1"/>
</dbReference>
<dbReference type="InterPro" id="IPR014710">
    <property type="entry name" value="RmlC-like_jellyroll"/>
</dbReference>
<dbReference type="InterPro" id="IPR000595">
    <property type="entry name" value="cNMP-bd_dom"/>
</dbReference>
<keyword evidence="8" id="KW-1185">Reference proteome</keyword>